<evidence type="ECO:0000256" key="3">
    <source>
        <dbReference type="ARBA" id="ARBA00022823"/>
    </source>
</evidence>
<comment type="caution">
    <text evidence="7">The sequence shown here is derived from an EMBL/GenBank/DDBJ whole genome shotgun (WGS) entry which is preliminary data.</text>
</comment>
<dbReference type="AlphaFoldDB" id="A0A4R9AGT5"/>
<evidence type="ECO:0000313" key="7">
    <source>
        <dbReference type="EMBL" id="TFD61476.1"/>
    </source>
</evidence>
<evidence type="ECO:0000313" key="8">
    <source>
        <dbReference type="Proteomes" id="UP000298170"/>
    </source>
</evidence>
<dbReference type="Gene3D" id="2.40.50.100">
    <property type="match status" value="1"/>
</dbReference>
<dbReference type="CDD" id="cd06849">
    <property type="entry name" value="lipoyl_domain"/>
    <property type="match status" value="1"/>
</dbReference>
<dbReference type="GO" id="GO:0045254">
    <property type="term" value="C:pyruvate dehydrogenase complex"/>
    <property type="evidence" value="ECO:0007669"/>
    <property type="project" value="InterPro"/>
</dbReference>
<organism evidence="7 8">
    <name type="scientific">Cryobacterium suzukii</name>
    <dbReference type="NCBI Taxonomy" id="1259198"/>
    <lineage>
        <taxon>Bacteria</taxon>
        <taxon>Bacillati</taxon>
        <taxon>Actinomycetota</taxon>
        <taxon>Actinomycetes</taxon>
        <taxon>Micrococcales</taxon>
        <taxon>Microbacteriaceae</taxon>
        <taxon>Cryobacterium</taxon>
    </lineage>
</organism>
<dbReference type="PROSITE" id="PS51826">
    <property type="entry name" value="PSBD"/>
    <property type="match status" value="1"/>
</dbReference>
<dbReference type="EMBL" id="SOHJ01000004">
    <property type="protein sequence ID" value="TFD61476.1"/>
    <property type="molecule type" value="Genomic_DNA"/>
</dbReference>
<dbReference type="SUPFAM" id="SSF52777">
    <property type="entry name" value="CoA-dependent acyltransferases"/>
    <property type="match status" value="1"/>
</dbReference>
<dbReference type="InterPro" id="IPR023213">
    <property type="entry name" value="CAT-like_dom_sf"/>
</dbReference>
<evidence type="ECO:0000259" key="6">
    <source>
        <dbReference type="PROSITE" id="PS51826"/>
    </source>
</evidence>
<dbReference type="PANTHER" id="PTHR23151">
    <property type="entry name" value="DIHYDROLIPOAMIDE ACETYL/SUCCINYL-TRANSFERASE-RELATED"/>
    <property type="match status" value="1"/>
</dbReference>
<dbReference type="EC" id="2.3.1.-" evidence="4"/>
<dbReference type="InterPro" id="IPR000089">
    <property type="entry name" value="Biotin_lipoyl"/>
</dbReference>
<gene>
    <name evidence="7" type="ORF">E3T39_05330</name>
</gene>
<dbReference type="PROSITE" id="PS00189">
    <property type="entry name" value="LIPOYL"/>
    <property type="match status" value="1"/>
</dbReference>
<accession>A0A4R9AGT5</accession>
<dbReference type="Pfam" id="PF02817">
    <property type="entry name" value="E3_binding"/>
    <property type="match status" value="1"/>
</dbReference>
<dbReference type="InterPro" id="IPR004167">
    <property type="entry name" value="PSBD"/>
</dbReference>
<dbReference type="PANTHER" id="PTHR23151:SF90">
    <property type="entry name" value="DIHYDROLIPOYLLYSINE-RESIDUE ACETYLTRANSFERASE COMPONENT OF PYRUVATE DEHYDROGENASE COMPLEX, MITOCHONDRIAL-RELATED"/>
    <property type="match status" value="1"/>
</dbReference>
<dbReference type="GO" id="GO:0016746">
    <property type="term" value="F:acyltransferase activity"/>
    <property type="evidence" value="ECO:0007669"/>
    <property type="project" value="UniProtKB-KW"/>
</dbReference>
<dbReference type="RefSeq" id="WP_134513688.1">
    <property type="nucleotide sequence ID" value="NZ_SOHJ01000004.1"/>
</dbReference>
<evidence type="ECO:0000256" key="2">
    <source>
        <dbReference type="ARBA" id="ARBA00007317"/>
    </source>
</evidence>
<keyword evidence="3 4" id="KW-0450">Lipoyl</keyword>
<dbReference type="Pfam" id="PF00198">
    <property type="entry name" value="2-oxoacid_dh"/>
    <property type="match status" value="1"/>
</dbReference>
<evidence type="ECO:0000259" key="5">
    <source>
        <dbReference type="PROSITE" id="PS50968"/>
    </source>
</evidence>
<sequence length="419" mass="43659">MADLPLTMPKMSMTMEEGTMVAWLKSEGDFVKAGEAICEVATDKVDMEVESPFDGTLARIMAFENDVIKVGVAIGMITTDADDLLGGVFDEPVPDAYVEPARPLRPAVLAEPVAIAPAGAPIATVGAASAVLSEWRPAVPRARVLAREHGLELHSITPTGPWGTIRVVDVEGAVAPTPSPFPSPAPDAPLDAAAGRRRRTRQQVARVMTASALVPQFTAFLELDLSSVARVRKTELGGASWTALLVRAQALALREHSTLNAFWTADGVVPNDDIGIALAIDAPNGLLAPVLRNPDVVPLAELVQQISEAIVSAREGKVEASVLTGGTSVFSNLGGLGVDSFNALLTPPQATALSAGAVKDRILVVDGGAFGARLTCIVGVTVDHRVADGGDAARFLASLKDIVSSPQRLLGGTTSRLTR</sequence>
<dbReference type="PROSITE" id="PS50968">
    <property type="entry name" value="BIOTINYL_LIPOYL"/>
    <property type="match status" value="1"/>
</dbReference>
<dbReference type="SUPFAM" id="SSF51230">
    <property type="entry name" value="Single hybrid motif"/>
    <property type="match status" value="1"/>
</dbReference>
<comment type="similarity">
    <text evidence="2 4">Belongs to the 2-oxoacid dehydrogenase family.</text>
</comment>
<feature type="domain" description="Peripheral subunit-binding (PSBD)" evidence="6">
    <location>
        <begin position="137"/>
        <end position="174"/>
    </location>
</feature>
<evidence type="ECO:0000256" key="1">
    <source>
        <dbReference type="ARBA" id="ARBA00001938"/>
    </source>
</evidence>
<dbReference type="Proteomes" id="UP000298170">
    <property type="component" value="Unassembled WGS sequence"/>
</dbReference>
<dbReference type="OrthoDB" id="9805770at2"/>
<dbReference type="Pfam" id="PF00364">
    <property type="entry name" value="Biotin_lipoyl"/>
    <property type="match status" value="1"/>
</dbReference>
<evidence type="ECO:0000256" key="4">
    <source>
        <dbReference type="RuleBase" id="RU003423"/>
    </source>
</evidence>
<dbReference type="Gene3D" id="4.10.320.10">
    <property type="entry name" value="E3-binding domain"/>
    <property type="match status" value="1"/>
</dbReference>
<dbReference type="GO" id="GO:0006086">
    <property type="term" value="P:pyruvate decarboxylation to acetyl-CoA"/>
    <property type="evidence" value="ECO:0007669"/>
    <property type="project" value="InterPro"/>
</dbReference>
<keyword evidence="8" id="KW-1185">Reference proteome</keyword>
<dbReference type="InterPro" id="IPR036625">
    <property type="entry name" value="E3-bd_dom_sf"/>
</dbReference>
<reference evidence="7 8" key="1">
    <citation type="submission" date="2019-03" db="EMBL/GenBank/DDBJ databases">
        <title>Genomics of glacier-inhabiting Cryobacterium strains.</title>
        <authorList>
            <person name="Liu Q."/>
            <person name="Xin Y.-H."/>
        </authorList>
    </citation>
    <scope>NUCLEOTIDE SEQUENCE [LARGE SCALE GENOMIC DNA]</scope>
    <source>
        <strain evidence="7 8">Sr39</strain>
    </source>
</reference>
<feature type="domain" description="Lipoyl-binding" evidence="5">
    <location>
        <begin position="3"/>
        <end position="78"/>
    </location>
</feature>
<dbReference type="InterPro" id="IPR001078">
    <property type="entry name" value="2-oxoacid_DH_actylTfrase"/>
</dbReference>
<name>A0A4R9AGT5_9MICO</name>
<dbReference type="InterPro" id="IPR011053">
    <property type="entry name" value="Single_hybrid_motif"/>
</dbReference>
<dbReference type="InterPro" id="IPR045257">
    <property type="entry name" value="E2/Pdx1"/>
</dbReference>
<proteinExistence type="inferred from homology"/>
<dbReference type="SUPFAM" id="SSF47005">
    <property type="entry name" value="Peripheral subunit-binding domain of 2-oxo acid dehydrogenase complex"/>
    <property type="match status" value="1"/>
</dbReference>
<protein>
    <recommendedName>
        <fullName evidence="4">Dihydrolipoamide acetyltransferase component of pyruvate dehydrogenase complex</fullName>
        <ecNumber evidence="4">2.3.1.-</ecNumber>
    </recommendedName>
</protein>
<dbReference type="InterPro" id="IPR003016">
    <property type="entry name" value="2-oxoA_DH_lipoyl-BS"/>
</dbReference>
<keyword evidence="4" id="KW-0012">Acyltransferase</keyword>
<keyword evidence="4" id="KW-0808">Transferase</keyword>
<dbReference type="Gene3D" id="3.30.559.10">
    <property type="entry name" value="Chloramphenicol acetyltransferase-like domain"/>
    <property type="match status" value="1"/>
</dbReference>
<comment type="cofactor">
    <cofactor evidence="1 4">
        <name>(R)-lipoate</name>
        <dbReference type="ChEBI" id="CHEBI:83088"/>
    </cofactor>
</comment>